<accession>A0A225UU77</accession>
<name>A0A225UU77_9STRA</name>
<gene>
    <name evidence="2" type="ORF">PHMEG_00033203</name>
</gene>
<protein>
    <submittedName>
        <fullName evidence="2">Avirulence (Avh) protein</fullName>
    </submittedName>
</protein>
<keyword evidence="1" id="KW-0732">Signal</keyword>
<dbReference type="OrthoDB" id="107112at2759"/>
<feature type="non-terminal residue" evidence="2">
    <location>
        <position position="172"/>
    </location>
</feature>
<keyword evidence="3" id="KW-1185">Reference proteome</keyword>
<comment type="caution">
    <text evidence="2">The sequence shown here is derived from an EMBL/GenBank/DDBJ whole genome shotgun (WGS) entry which is preliminary data.</text>
</comment>
<organism evidence="2 3">
    <name type="scientific">Phytophthora megakarya</name>
    <dbReference type="NCBI Taxonomy" id="4795"/>
    <lineage>
        <taxon>Eukaryota</taxon>
        <taxon>Sar</taxon>
        <taxon>Stramenopiles</taxon>
        <taxon>Oomycota</taxon>
        <taxon>Peronosporomycetes</taxon>
        <taxon>Peronosporales</taxon>
        <taxon>Peronosporaceae</taxon>
        <taxon>Phytophthora</taxon>
    </lineage>
</organism>
<reference evidence="3" key="1">
    <citation type="submission" date="2017-03" db="EMBL/GenBank/DDBJ databases">
        <title>Phytopthora megakarya and P. palmivora, two closely related causual agents of cacao black pod achieved similar genome size and gene model numbers by different mechanisms.</title>
        <authorList>
            <person name="Ali S."/>
            <person name="Shao J."/>
            <person name="Larry D.J."/>
            <person name="Kronmiller B."/>
            <person name="Shen D."/>
            <person name="Strem M.D."/>
            <person name="Melnick R.L."/>
            <person name="Guiltinan M.J."/>
            <person name="Tyler B.M."/>
            <person name="Meinhardt L.W."/>
            <person name="Bailey B.A."/>
        </authorList>
    </citation>
    <scope>NUCLEOTIDE SEQUENCE [LARGE SCALE GENOMIC DNA]</scope>
    <source>
        <strain evidence="3">zdho120</strain>
    </source>
</reference>
<dbReference type="AlphaFoldDB" id="A0A225UU77"/>
<evidence type="ECO:0000256" key="1">
    <source>
        <dbReference type="SAM" id="SignalP"/>
    </source>
</evidence>
<sequence>MRLILVVCVVTTILITCIFAVATANSTPPVLPVDVSKTSSKTEPWRATHPTATNGINNKRFLRREEETNQNIKVTGSMNDTSNIDSTLGPSEEERGVKVVPLEMLGKQEAVSKLVKKKTITTAVTNLLRRNKKQKILRKFRVKILESLPPEQAADLIFLKMPKKEIPPKLPS</sequence>
<feature type="signal peptide" evidence="1">
    <location>
        <begin position="1"/>
        <end position="24"/>
    </location>
</feature>
<evidence type="ECO:0000313" key="3">
    <source>
        <dbReference type="Proteomes" id="UP000198211"/>
    </source>
</evidence>
<proteinExistence type="predicted"/>
<feature type="chain" id="PRO_5012488660" evidence="1">
    <location>
        <begin position="25"/>
        <end position="172"/>
    </location>
</feature>
<dbReference type="EMBL" id="NBNE01011529">
    <property type="protein sequence ID" value="OWY96512.1"/>
    <property type="molecule type" value="Genomic_DNA"/>
</dbReference>
<evidence type="ECO:0000313" key="2">
    <source>
        <dbReference type="EMBL" id="OWY96512.1"/>
    </source>
</evidence>
<dbReference type="Proteomes" id="UP000198211">
    <property type="component" value="Unassembled WGS sequence"/>
</dbReference>